<dbReference type="PRINTS" id="PR00081">
    <property type="entry name" value="GDHRDH"/>
</dbReference>
<dbReference type="InterPro" id="IPR036188">
    <property type="entry name" value="FAD/NAD-bd_sf"/>
</dbReference>
<dbReference type="InterPro" id="IPR020904">
    <property type="entry name" value="Sc_DH/Rdtase_CS"/>
</dbReference>
<proteinExistence type="inferred from homology"/>
<dbReference type="CDD" id="cd05233">
    <property type="entry name" value="SDR_c"/>
    <property type="match status" value="1"/>
</dbReference>
<name>A0A8H5K3L3_9HYPO</name>
<dbReference type="Gene3D" id="3.50.50.60">
    <property type="entry name" value="FAD/NAD(P)-binding domain"/>
    <property type="match status" value="1"/>
</dbReference>
<organism evidence="3 4">
    <name type="scientific">Fusarium napiforme</name>
    <dbReference type="NCBI Taxonomy" id="42672"/>
    <lineage>
        <taxon>Eukaryota</taxon>
        <taxon>Fungi</taxon>
        <taxon>Dikarya</taxon>
        <taxon>Ascomycota</taxon>
        <taxon>Pezizomycotina</taxon>
        <taxon>Sordariomycetes</taxon>
        <taxon>Hypocreomycetidae</taxon>
        <taxon>Hypocreales</taxon>
        <taxon>Nectriaceae</taxon>
        <taxon>Fusarium</taxon>
        <taxon>Fusarium fujikuroi species complex</taxon>
    </lineage>
</organism>
<comment type="similarity">
    <text evidence="1">Belongs to the FAD-binding monooxygenase family.</text>
</comment>
<gene>
    <name evidence="3" type="ORF">FNAPI_1247</name>
</gene>
<dbReference type="PROSITE" id="PS00061">
    <property type="entry name" value="ADH_SHORT"/>
    <property type="match status" value="1"/>
</dbReference>
<dbReference type="Pfam" id="PF00106">
    <property type="entry name" value="adh_short"/>
    <property type="match status" value="1"/>
</dbReference>
<dbReference type="InterPro" id="IPR051209">
    <property type="entry name" value="FAD-bind_Monooxygenase_sf"/>
</dbReference>
<protein>
    <submittedName>
        <fullName evidence="3">Sterigmatocystin biosynthesis monooxygenase stcW</fullName>
    </submittedName>
</protein>
<dbReference type="Gene3D" id="3.40.50.720">
    <property type="entry name" value="NAD(P)-binding Rossmann-like Domain"/>
    <property type="match status" value="1"/>
</dbReference>
<dbReference type="GO" id="GO:0004497">
    <property type="term" value="F:monooxygenase activity"/>
    <property type="evidence" value="ECO:0007669"/>
    <property type="project" value="UniProtKB-KW"/>
</dbReference>
<dbReference type="InterPro" id="IPR002347">
    <property type="entry name" value="SDR_fam"/>
</dbReference>
<keyword evidence="2" id="KW-0521">NADP</keyword>
<dbReference type="InterPro" id="IPR036291">
    <property type="entry name" value="NAD(P)-bd_dom_sf"/>
</dbReference>
<evidence type="ECO:0000313" key="4">
    <source>
        <dbReference type="Proteomes" id="UP000574317"/>
    </source>
</evidence>
<evidence type="ECO:0000256" key="2">
    <source>
        <dbReference type="ARBA" id="ARBA00022857"/>
    </source>
</evidence>
<dbReference type="Proteomes" id="UP000574317">
    <property type="component" value="Unassembled WGS sequence"/>
</dbReference>
<keyword evidence="3" id="KW-0560">Oxidoreductase</keyword>
<keyword evidence="3" id="KW-0503">Monooxygenase</keyword>
<evidence type="ECO:0000256" key="1">
    <source>
        <dbReference type="ARBA" id="ARBA00010139"/>
    </source>
</evidence>
<dbReference type="PANTHER" id="PTHR42877:SF4">
    <property type="entry name" value="FAD_NAD(P)-BINDING DOMAIN-CONTAINING PROTEIN-RELATED"/>
    <property type="match status" value="1"/>
</dbReference>
<sequence length="567" mass="64180">MQQNRRLHTEADIERFNNDPEYYKAFRKQIEQQMNENFAASIKNSEAQEKGRQWAEKMMSSAIASPELREKLIPSWELGCRRLTPSLPYLKAIQEPNVNVVRTGIRRITEKGIETEDGEIHEIDTLICATGFNTSFSSRFNIVGKNGVSLRTMWKARGPEAYLGMAIAGLLNYFTLLGPNCPIANGSLIPCIESRYIVQAITKIQTDQVRSLDVKQPIQDAFNDYVQEVHKDLVWTGSCQSWYKDRKSGRVVAVWPGSSLHFMEMIATPRWEDFDIKYINSNPFSFMGNGISQREAKGEDLTYCESRRWFGFRPRSAYCLIRNGRHHRRHRPRRAEEVASEIRAADGKAEARGIDVSRPDELDALAAYVHTHYGDVRLLINNAAIETLGTLWELSSTRWETTLNVNIHGPIHGVRALLPHMMASVKECWNANVSSVGAFTTIPGQSAYAITKHAVQAFTESLHVELRSQKIPIHVSSVIPGLLNPGIFDRAQQNTATVDPAWERHRKSMAEMVWGTGMGIEEASRIIVEQIAEGKLWMCTHPAVMTEILQQRIQYYEGQGEPNAPPA</sequence>
<comment type="caution">
    <text evidence="3">The sequence shown here is derived from an EMBL/GenBank/DDBJ whole genome shotgun (WGS) entry which is preliminary data.</text>
</comment>
<evidence type="ECO:0000313" key="3">
    <source>
        <dbReference type="EMBL" id="KAF5566248.1"/>
    </source>
</evidence>
<dbReference type="SUPFAM" id="SSF51905">
    <property type="entry name" value="FAD/NAD(P)-binding domain"/>
    <property type="match status" value="1"/>
</dbReference>
<dbReference type="AlphaFoldDB" id="A0A8H5K3L3"/>
<accession>A0A8H5K3L3</accession>
<dbReference type="PANTHER" id="PTHR42877">
    <property type="entry name" value="L-ORNITHINE N(5)-MONOOXYGENASE-RELATED"/>
    <property type="match status" value="1"/>
</dbReference>
<keyword evidence="4" id="KW-1185">Reference proteome</keyword>
<reference evidence="3 4" key="1">
    <citation type="submission" date="2020-05" db="EMBL/GenBank/DDBJ databases">
        <title>Identification and distribution of gene clusters putatively required for synthesis of sphingolipid metabolism inhibitors in phylogenetically diverse species of the filamentous fungus Fusarium.</title>
        <authorList>
            <person name="Kim H.-S."/>
            <person name="Busman M."/>
            <person name="Brown D.W."/>
            <person name="Divon H."/>
            <person name="Uhlig S."/>
            <person name="Proctor R.H."/>
        </authorList>
    </citation>
    <scope>NUCLEOTIDE SEQUENCE [LARGE SCALE GENOMIC DNA]</scope>
    <source>
        <strain evidence="3 4">NRRL 25196</strain>
    </source>
</reference>
<dbReference type="EMBL" id="JAAOAO010000045">
    <property type="protein sequence ID" value="KAF5566248.1"/>
    <property type="molecule type" value="Genomic_DNA"/>
</dbReference>
<dbReference type="SUPFAM" id="SSF51735">
    <property type="entry name" value="NAD(P)-binding Rossmann-fold domains"/>
    <property type="match status" value="1"/>
</dbReference>